<sequence>MSKPRQSTLDPEDKKYLEIPDSEVVLPAAVDSYLRHKLKDQSLKACQSQVAAFADCSKDKYISVVWECRELQQLMKNCLVEYTTSERLIDMKREWVDASKKRIYEKKLQKEAELAASNPTEPTPKQ</sequence>
<evidence type="ECO:0000313" key="4">
    <source>
        <dbReference type="EMBL" id="KAK5577590.1"/>
    </source>
</evidence>
<comment type="similarity">
    <text evidence="1 3">Belongs to the CMC family.</text>
</comment>
<comment type="subcellular location">
    <subcellularLocation>
        <location evidence="3">Mitochondrion</location>
    </subcellularLocation>
</comment>
<dbReference type="InterPro" id="IPR013892">
    <property type="entry name" value="Cyt_c_biogenesis_Cmc1-like"/>
</dbReference>
<keyword evidence="3" id="KW-0496">Mitochondrion</keyword>
<evidence type="ECO:0000256" key="1">
    <source>
        <dbReference type="ARBA" id="ARBA00007347"/>
    </source>
</evidence>
<name>A0AAN7U335_9MYCE</name>
<dbReference type="PROSITE" id="PS51808">
    <property type="entry name" value="CHCH"/>
    <property type="match status" value="1"/>
</dbReference>
<evidence type="ECO:0000313" key="5">
    <source>
        <dbReference type="Proteomes" id="UP001344447"/>
    </source>
</evidence>
<dbReference type="Pfam" id="PF08583">
    <property type="entry name" value="Cmc1"/>
    <property type="match status" value="1"/>
</dbReference>
<keyword evidence="2" id="KW-1015">Disulfide bond</keyword>
<accession>A0AAN7U335</accession>
<evidence type="ECO:0000256" key="2">
    <source>
        <dbReference type="ARBA" id="ARBA00023157"/>
    </source>
</evidence>
<comment type="caution">
    <text evidence="4">The sequence shown here is derived from an EMBL/GenBank/DDBJ whole genome shotgun (WGS) entry which is preliminary data.</text>
</comment>
<evidence type="ECO:0000256" key="3">
    <source>
        <dbReference type="RuleBase" id="RU364104"/>
    </source>
</evidence>
<dbReference type="GO" id="GO:0005739">
    <property type="term" value="C:mitochondrion"/>
    <property type="evidence" value="ECO:0007669"/>
    <property type="project" value="UniProtKB-SubCell"/>
</dbReference>
<dbReference type="Proteomes" id="UP001344447">
    <property type="component" value="Unassembled WGS sequence"/>
</dbReference>
<gene>
    <name evidence="4" type="ORF">RB653_002533</name>
</gene>
<keyword evidence="5" id="KW-1185">Reference proteome</keyword>
<dbReference type="PANTHER" id="PTHR22977:SF5">
    <property type="entry name" value="COX ASSEMBLY MITOCHONDRIAL PROTEIN HOMOLOG"/>
    <property type="match status" value="1"/>
</dbReference>
<proteinExistence type="inferred from homology"/>
<dbReference type="EMBL" id="JAVFKY010000004">
    <property type="protein sequence ID" value="KAK5577590.1"/>
    <property type="molecule type" value="Genomic_DNA"/>
</dbReference>
<protein>
    <recommendedName>
        <fullName evidence="3">COX assembly mitochondrial protein</fullName>
    </recommendedName>
</protein>
<dbReference type="AlphaFoldDB" id="A0AAN7U335"/>
<organism evidence="4 5">
    <name type="scientific">Dictyostelium firmibasis</name>
    <dbReference type="NCBI Taxonomy" id="79012"/>
    <lineage>
        <taxon>Eukaryota</taxon>
        <taxon>Amoebozoa</taxon>
        <taxon>Evosea</taxon>
        <taxon>Eumycetozoa</taxon>
        <taxon>Dictyostelia</taxon>
        <taxon>Dictyosteliales</taxon>
        <taxon>Dictyosteliaceae</taxon>
        <taxon>Dictyostelium</taxon>
    </lineage>
</organism>
<reference evidence="4 5" key="1">
    <citation type="submission" date="2023-11" db="EMBL/GenBank/DDBJ databases">
        <title>Dfirmibasis_genome.</title>
        <authorList>
            <person name="Edelbroek B."/>
            <person name="Kjellin J."/>
            <person name="Jerlstrom-Hultqvist J."/>
            <person name="Soderbom F."/>
        </authorList>
    </citation>
    <scope>NUCLEOTIDE SEQUENCE [LARGE SCALE GENOMIC DNA]</scope>
    <source>
        <strain evidence="4 5">TNS-C-14</strain>
    </source>
</reference>
<dbReference type="PANTHER" id="PTHR22977">
    <property type="entry name" value="COX ASSEMBLY MITOCHONDRIAL PROTEIN"/>
    <property type="match status" value="1"/>
</dbReference>